<dbReference type="Pfam" id="PF00561">
    <property type="entry name" value="Abhydrolase_1"/>
    <property type="match status" value="1"/>
</dbReference>
<evidence type="ECO:0000313" key="3">
    <source>
        <dbReference type="EMBL" id="NKI17856.1"/>
    </source>
</evidence>
<dbReference type="Proteomes" id="UP000765845">
    <property type="component" value="Unassembled WGS sequence"/>
</dbReference>
<sequence length="339" mass="38235">MTDFSPPGFLQNPHVQSILASTRLRRLRIFPRVRRLQAATREVVLDCGNGVQLCGDYSAHDIPARGLVTLIHGWEGSSNSTYLLSAASALFAEGYDVFRLNMRDHGPSHHLNRDLFNSTRLDEMLAALRQIHANYPRDWHFLVGFSLGGNFALRMAARARSEGISLNKTIAICPLLDPVKTMAALENGWWLYEKYFVRKWKRSLIKKLRYYPELGYQDELPSFTSLAAMNAYFVPNHTEFERPEDYLQAYGIVGDVLTGLDSPAHVIATQDDPMILAEDLAQLAPSPMLSVECCQFGGHCGFVKNLKLDSWADERVVELINLARYPRKMAKGRKATSES</sequence>
<name>A0ABX1GFD3_9GAMM</name>
<feature type="domain" description="AB hydrolase-1" evidence="2">
    <location>
        <begin position="68"/>
        <end position="196"/>
    </location>
</feature>
<reference evidence="3 4" key="1">
    <citation type="submission" date="2020-04" db="EMBL/GenBank/DDBJ databases">
        <authorList>
            <person name="Yoon J."/>
        </authorList>
    </citation>
    <scope>NUCLEOTIDE SEQUENCE [LARGE SCALE GENOMIC DNA]</scope>
    <source>
        <strain evidence="3 4">KMU-166</strain>
    </source>
</reference>
<dbReference type="InterPro" id="IPR000073">
    <property type="entry name" value="AB_hydrolase_1"/>
</dbReference>
<evidence type="ECO:0000256" key="1">
    <source>
        <dbReference type="ARBA" id="ARBA00010884"/>
    </source>
</evidence>
<dbReference type="InterPro" id="IPR012020">
    <property type="entry name" value="ABHD4"/>
</dbReference>
<keyword evidence="4" id="KW-1185">Reference proteome</keyword>
<comment type="caution">
    <text evidence="3">The sequence shown here is derived from an EMBL/GenBank/DDBJ whole genome shotgun (WGS) entry which is preliminary data.</text>
</comment>
<dbReference type="EMBL" id="JAAWWK010000003">
    <property type="protein sequence ID" value="NKI17856.1"/>
    <property type="molecule type" value="Genomic_DNA"/>
</dbReference>
<dbReference type="PANTHER" id="PTHR10794:SF63">
    <property type="entry name" value="ALPHA_BETA HYDROLASE 1, ISOFORM A"/>
    <property type="match status" value="1"/>
</dbReference>
<dbReference type="PANTHER" id="PTHR10794">
    <property type="entry name" value="ABHYDROLASE DOMAIN-CONTAINING PROTEIN"/>
    <property type="match status" value="1"/>
</dbReference>
<evidence type="ECO:0000259" key="2">
    <source>
        <dbReference type="Pfam" id="PF00561"/>
    </source>
</evidence>
<accession>A0ABX1GFD3</accession>
<dbReference type="Gene3D" id="3.40.50.1820">
    <property type="entry name" value="alpha/beta hydrolase"/>
    <property type="match status" value="1"/>
</dbReference>
<keyword evidence="3" id="KW-0378">Hydrolase</keyword>
<evidence type="ECO:0000313" key="4">
    <source>
        <dbReference type="Proteomes" id="UP000765845"/>
    </source>
</evidence>
<dbReference type="RefSeq" id="WP_168450393.1">
    <property type="nucleotide sequence ID" value="NZ_JAAWWK010000003.1"/>
</dbReference>
<protein>
    <submittedName>
        <fullName evidence="3">Alpha/beta fold hydrolase</fullName>
    </submittedName>
</protein>
<dbReference type="SUPFAM" id="SSF53474">
    <property type="entry name" value="alpha/beta-Hydrolases"/>
    <property type="match status" value="1"/>
</dbReference>
<dbReference type="GO" id="GO:0016787">
    <property type="term" value="F:hydrolase activity"/>
    <property type="evidence" value="ECO:0007669"/>
    <property type="project" value="UniProtKB-KW"/>
</dbReference>
<comment type="similarity">
    <text evidence="1">Belongs to the AB hydrolase superfamily. AB hydrolase 4 family.</text>
</comment>
<dbReference type="InterPro" id="IPR029058">
    <property type="entry name" value="AB_hydrolase_fold"/>
</dbReference>
<proteinExistence type="inferred from homology"/>
<gene>
    <name evidence="3" type="ORF">HCU74_10515</name>
</gene>
<dbReference type="PIRSF" id="PIRSF005211">
    <property type="entry name" value="Ab_hydro_YheT"/>
    <property type="match status" value="1"/>
</dbReference>
<organism evidence="3 4">
    <name type="scientific">Spongiibacter thalassae</name>
    <dbReference type="NCBI Taxonomy" id="2721624"/>
    <lineage>
        <taxon>Bacteria</taxon>
        <taxon>Pseudomonadati</taxon>
        <taxon>Pseudomonadota</taxon>
        <taxon>Gammaproteobacteria</taxon>
        <taxon>Cellvibrionales</taxon>
        <taxon>Spongiibacteraceae</taxon>
        <taxon>Spongiibacter</taxon>
    </lineage>
</organism>
<dbReference type="InterPro" id="IPR050960">
    <property type="entry name" value="AB_hydrolase_4_sf"/>
</dbReference>